<dbReference type="Proteomes" id="UP000027604">
    <property type="component" value="Chromosome I"/>
</dbReference>
<gene>
    <name evidence="8" type="ORF">GJA_3212</name>
</gene>
<evidence type="ECO:0000256" key="1">
    <source>
        <dbReference type="ARBA" id="ARBA00022448"/>
    </source>
</evidence>
<dbReference type="InterPro" id="IPR027417">
    <property type="entry name" value="P-loop_NTPase"/>
</dbReference>
<dbReference type="PANTHER" id="PTHR43166:SF6">
    <property type="entry name" value="PHOSPHONATES IMPORT ATP-BINDING PROTEIN PHNC"/>
    <property type="match status" value="1"/>
</dbReference>
<dbReference type="GO" id="GO:0016887">
    <property type="term" value="F:ATP hydrolysis activity"/>
    <property type="evidence" value="ECO:0007669"/>
    <property type="project" value="InterPro"/>
</dbReference>
<proteinExistence type="predicted"/>
<dbReference type="Gene3D" id="3.40.50.300">
    <property type="entry name" value="P-loop containing nucleotide triphosphate hydrolases"/>
    <property type="match status" value="1"/>
</dbReference>
<dbReference type="HOGENOM" id="CLU_000604_1_22_4"/>
<evidence type="ECO:0000313" key="9">
    <source>
        <dbReference type="Proteomes" id="UP000027604"/>
    </source>
</evidence>
<dbReference type="PATRIC" id="fig|1349767.4.peg.5002"/>
<dbReference type="InterPro" id="IPR003439">
    <property type="entry name" value="ABC_transporter-like_ATP-bd"/>
</dbReference>
<dbReference type="PANTHER" id="PTHR43166">
    <property type="entry name" value="AMINO ACID IMPORT ATP-BINDING PROTEIN"/>
    <property type="match status" value="1"/>
</dbReference>
<evidence type="ECO:0000313" key="8">
    <source>
        <dbReference type="EMBL" id="CDG83832.1"/>
    </source>
</evidence>
<dbReference type="GO" id="GO:0005524">
    <property type="term" value="F:ATP binding"/>
    <property type="evidence" value="ECO:0007669"/>
    <property type="project" value="UniProtKB-KW"/>
</dbReference>
<sequence>MTTYSLQQLTVRHLAAGKPAALHQIDLLVAQGEQLALIGPSGAGKTTLLATLACAHRPASGAFALFGIDPWALPERQRHRMRARLFLAPQTPPLPPRQRVVTTVLAARLPAWSLWRALLSLIKPRETEAAWQALQRFQLGDKLYARVDRLSGGERQRCGLARLLLSSAQAMLVDEPLSALDPSLSELTLTVLQQEAAARGATLICSLHQVELARAHFNRIVALKDGRIVFDLPREAVTDAMIAALYHNAVQTPEPAPVAHSCVDMPAGVCF</sequence>
<dbReference type="OrthoDB" id="9802264at2"/>
<name>W0V976_9BURK</name>
<dbReference type="KEGG" id="jag:GJA_3212"/>
<keyword evidence="4" id="KW-0067">ATP-binding</keyword>
<keyword evidence="9" id="KW-1185">Reference proteome</keyword>
<evidence type="ECO:0000256" key="2">
    <source>
        <dbReference type="ARBA" id="ARBA00022475"/>
    </source>
</evidence>
<keyword evidence="1" id="KW-0813">Transport</keyword>
<dbReference type="Pfam" id="PF00005">
    <property type="entry name" value="ABC_tran"/>
    <property type="match status" value="1"/>
</dbReference>
<evidence type="ECO:0000256" key="6">
    <source>
        <dbReference type="ARBA" id="ARBA00023136"/>
    </source>
</evidence>
<keyword evidence="5" id="KW-1278">Translocase</keyword>
<dbReference type="EMBL" id="HG322949">
    <property type="protein sequence ID" value="CDG83832.1"/>
    <property type="molecule type" value="Genomic_DNA"/>
</dbReference>
<feature type="domain" description="ABC transporter" evidence="7">
    <location>
        <begin position="6"/>
        <end position="250"/>
    </location>
</feature>
<evidence type="ECO:0000259" key="7">
    <source>
        <dbReference type="PROSITE" id="PS50893"/>
    </source>
</evidence>
<accession>W0V976</accession>
<dbReference type="InterPro" id="IPR050086">
    <property type="entry name" value="MetN_ABC_transporter-like"/>
</dbReference>
<keyword evidence="6" id="KW-0472">Membrane</keyword>
<dbReference type="InterPro" id="IPR003593">
    <property type="entry name" value="AAA+_ATPase"/>
</dbReference>
<dbReference type="RefSeq" id="WP_051780923.1">
    <property type="nucleotide sequence ID" value="NZ_BCTH01000027.1"/>
</dbReference>
<dbReference type="SMART" id="SM00382">
    <property type="entry name" value="AAA"/>
    <property type="match status" value="1"/>
</dbReference>
<reference evidence="8 9" key="1">
    <citation type="journal article" date="2015" name="Genome Announc.">
        <title>Genome Sequence of Mushroom Soft-Rot Pathogen Janthinobacterium agaricidamnosum.</title>
        <authorList>
            <person name="Graupner K."/>
            <person name="Lackner G."/>
            <person name="Hertweck C."/>
        </authorList>
    </citation>
    <scope>NUCLEOTIDE SEQUENCE [LARGE SCALE GENOMIC DNA]</scope>
    <source>
        <strain evidence="9">NBRC 102515 / DSM 9628</strain>
    </source>
</reference>
<dbReference type="STRING" id="1349767.GJA_3212"/>
<evidence type="ECO:0000256" key="4">
    <source>
        <dbReference type="ARBA" id="ARBA00022840"/>
    </source>
</evidence>
<keyword evidence="3" id="KW-0547">Nucleotide-binding</keyword>
<dbReference type="eggNOG" id="COG3638">
    <property type="taxonomic scope" value="Bacteria"/>
</dbReference>
<protein>
    <submittedName>
        <fullName evidence="8">ABC transporter family protein</fullName>
    </submittedName>
</protein>
<evidence type="ECO:0000256" key="5">
    <source>
        <dbReference type="ARBA" id="ARBA00022967"/>
    </source>
</evidence>
<dbReference type="SUPFAM" id="SSF52540">
    <property type="entry name" value="P-loop containing nucleoside triphosphate hydrolases"/>
    <property type="match status" value="1"/>
</dbReference>
<keyword evidence="2" id="KW-1003">Cell membrane</keyword>
<organism evidence="8 9">
    <name type="scientific">Janthinobacterium agaricidamnosum NBRC 102515 = DSM 9628</name>
    <dbReference type="NCBI Taxonomy" id="1349767"/>
    <lineage>
        <taxon>Bacteria</taxon>
        <taxon>Pseudomonadati</taxon>
        <taxon>Pseudomonadota</taxon>
        <taxon>Betaproteobacteria</taxon>
        <taxon>Burkholderiales</taxon>
        <taxon>Oxalobacteraceae</taxon>
        <taxon>Janthinobacterium</taxon>
    </lineage>
</organism>
<dbReference type="PROSITE" id="PS50893">
    <property type="entry name" value="ABC_TRANSPORTER_2"/>
    <property type="match status" value="1"/>
</dbReference>
<dbReference type="AlphaFoldDB" id="W0V976"/>
<evidence type="ECO:0000256" key="3">
    <source>
        <dbReference type="ARBA" id="ARBA00022741"/>
    </source>
</evidence>